<name>A0ABW2G0U4_9ACTN</name>
<evidence type="ECO:0000259" key="1">
    <source>
        <dbReference type="Pfam" id="PF11706"/>
    </source>
</evidence>
<feature type="domain" description="Zinc finger CGNR" evidence="1">
    <location>
        <begin position="136"/>
        <end position="178"/>
    </location>
</feature>
<dbReference type="Proteomes" id="UP001596435">
    <property type="component" value="Unassembled WGS sequence"/>
</dbReference>
<dbReference type="PANTHER" id="PTHR35525">
    <property type="entry name" value="BLL6575 PROTEIN"/>
    <property type="match status" value="1"/>
</dbReference>
<organism evidence="2 3">
    <name type="scientific">Kitasatospora paranensis</name>
    <dbReference type="NCBI Taxonomy" id="258053"/>
    <lineage>
        <taxon>Bacteria</taxon>
        <taxon>Bacillati</taxon>
        <taxon>Actinomycetota</taxon>
        <taxon>Actinomycetes</taxon>
        <taxon>Kitasatosporales</taxon>
        <taxon>Streptomycetaceae</taxon>
        <taxon>Kitasatospora</taxon>
    </lineage>
</organism>
<dbReference type="InterPro" id="IPR010852">
    <property type="entry name" value="ABATE"/>
</dbReference>
<dbReference type="SUPFAM" id="SSF160904">
    <property type="entry name" value="Jann2411-like"/>
    <property type="match status" value="1"/>
</dbReference>
<reference evidence="3" key="1">
    <citation type="journal article" date="2019" name="Int. J. Syst. Evol. Microbiol.">
        <title>The Global Catalogue of Microorganisms (GCM) 10K type strain sequencing project: providing services to taxonomists for standard genome sequencing and annotation.</title>
        <authorList>
            <consortium name="The Broad Institute Genomics Platform"/>
            <consortium name="The Broad Institute Genome Sequencing Center for Infectious Disease"/>
            <person name="Wu L."/>
            <person name="Ma J."/>
        </authorList>
    </citation>
    <scope>NUCLEOTIDE SEQUENCE [LARGE SCALE GENOMIC DNA]</scope>
    <source>
        <strain evidence="3">CGMCC 1.12859</strain>
    </source>
</reference>
<dbReference type="Pfam" id="PF07336">
    <property type="entry name" value="ABATE"/>
    <property type="match status" value="1"/>
</dbReference>
<comment type="caution">
    <text evidence="2">The sequence shown here is derived from an EMBL/GenBank/DDBJ whole genome shotgun (WGS) entry which is preliminary data.</text>
</comment>
<keyword evidence="3" id="KW-1185">Reference proteome</keyword>
<dbReference type="EMBL" id="JBHTAJ010000060">
    <property type="protein sequence ID" value="MFC7183121.1"/>
    <property type="molecule type" value="Genomic_DNA"/>
</dbReference>
<protein>
    <submittedName>
        <fullName evidence="2">CGNR zinc finger domain-containing protein</fullName>
    </submittedName>
</protein>
<dbReference type="InterPro" id="IPR021005">
    <property type="entry name" value="Znf_CGNR"/>
</dbReference>
<dbReference type="RefSeq" id="WP_345706821.1">
    <property type="nucleotide sequence ID" value="NZ_BAABKV010000001.1"/>
</dbReference>
<evidence type="ECO:0000313" key="2">
    <source>
        <dbReference type="EMBL" id="MFC7183121.1"/>
    </source>
</evidence>
<dbReference type="InterPro" id="IPR023286">
    <property type="entry name" value="ABATE_dom_sf"/>
</dbReference>
<dbReference type="Gene3D" id="1.10.3300.10">
    <property type="entry name" value="Jann2411-like domain"/>
    <property type="match status" value="1"/>
</dbReference>
<dbReference type="Pfam" id="PF11706">
    <property type="entry name" value="zf-CGNR"/>
    <property type="match status" value="1"/>
</dbReference>
<sequence length="182" mass="19955">MADPRDPRPLIGEPLALDLLNTRWRAAATRDLLDDLDGYRIWLSSAGLADRCPADQASLDAVRTARSALDGLLLAAEEQRTADPAALNAVLAHGRIGRILTADGPAELPETDGPHWLAAWLAADDYLSLLAQGAHRIKRCAHPDCILHFFDTSQNGRRRWCSMALCGNRSKAARHYERATRA</sequence>
<gene>
    <name evidence="2" type="ORF">ACFQMG_26580</name>
</gene>
<evidence type="ECO:0000313" key="3">
    <source>
        <dbReference type="Proteomes" id="UP001596435"/>
    </source>
</evidence>
<dbReference type="PANTHER" id="PTHR35525:SF3">
    <property type="entry name" value="BLL6575 PROTEIN"/>
    <property type="match status" value="1"/>
</dbReference>
<accession>A0ABW2G0U4</accession>
<proteinExistence type="predicted"/>